<dbReference type="EMBL" id="QRQE01000002">
    <property type="protein sequence ID" value="RHM81390.1"/>
    <property type="molecule type" value="Genomic_DNA"/>
</dbReference>
<gene>
    <name evidence="1" type="ORF">DWZ50_00885</name>
</gene>
<organism evidence="1 2">
    <name type="scientific">Mediterraneibacter gnavus</name>
    <name type="common">Ruminococcus gnavus</name>
    <dbReference type="NCBI Taxonomy" id="33038"/>
    <lineage>
        <taxon>Bacteria</taxon>
        <taxon>Bacillati</taxon>
        <taxon>Bacillota</taxon>
        <taxon>Clostridia</taxon>
        <taxon>Lachnospirales</taxon>
        <taxon>Lachnospiraceae</taxon>
        <taxon>Mediterraneibacter</taxon>
    </lineage>
</organism>
<reference evidence="1 2" key="1">
    <citation type="submission" date="2018-08" db="EMBL/GenBank/DDBJ databases">
        <title>A genome reference for cultivated species of the human gut microbiota.</title>
        <authorList>
            <person name="Zou Y."/>
            <person name="Xue W."/>
            <person name="Luo G."/>
        </authorList>
    </citation>
    <scope>NUCLEOTIDE SEQUENCE [LARGE SCALE GENOMIC DNA]</scope>
    <source>
        <strain evidence="1 2">AF33-12</strain>
    </source>
</reference>
<evidence type="ECO:0000313" key="2">
    <source>
        <dbReference type="Proteomes" id="UP000285610"/>
    </source>
</evidence>
<name>A0A415SDK6_MEDGN</name>
<sequence>MSRQKRQAADRTSLICLCPSCRDDFGSAGNYRLRRVNYQQKIKDNCTYCQKRMGYDYYVIPVRKQR</sequence>
<dbReference type="Proteomes" id="UP000285610">
    <property type="component" value="Unassembled WGS sequence"/>
</dbReference>
<comment type="caution">
    <text evidence="1">The sequence shown here is derived from an EMBL/GenBank/DDBJ whole genome shotgun (WGS) entry which is preliminary data.</text>
</comment>
<protein>
    <submittedName>
        <fullName evidence="1">Uncharacterized protein</fullName>
    </submittedName>
</protein>
<dbReference type="AlphaFoldDB" id="A0A415SDK6"/>
<proteinExistence type="predicted"/>
<accession>A0A415SDK6</accession>
<evidence type="ECO:0000313" key="1">
    <source>
        <dbReference type="EMBL" id="RHM81390.1"/>
    </source>
</evidence>